<protein>
    <submittedName>
        <fullName evidence="1">Phage-related baseplate assembly protein</fullName>
    </submittedName>
</protein>
<evidence type="ECO:0000313" key="1">
    <source>
        <dbReference type="EMBL" id="AKN39736.1"/>
    </source>
</evidence>
<dbReference type="EMBL" id="KP795661">
    <property type="protein sequence ID" value="AKN39736.1"/>
    <property type="molecule type" value="Genomic_DNA"/>
</dbReference>
<sequence>MRKTPEIIETPDFETFRRDFVAFALTTLKKIDSFSEVQIRDLIAAFNSPNETIAIWTDLFILWRQTEVRNDNHKALQQFSVTVTDDEMIDLVVARLGVKRQVIQEEDTTVFPIKPEILESNKSVLARYAVAPYGLSSTGTRAGYKFHSLSVGGRPLIEIETLSPDKVTMTYTFKPDSNVERPKDANARSLEKNTGKVTNCVLSWSGNGVASQSLIDSVQKHITRGDIAQETDEVETVSASIVGYKVLLRVTEKNEPTHLIDRASLVEELNEYTEESHRLESTVHRSRFSQIAHNNNALTVEVVEPAADIECSWNQAPYCEGIDIEYVRRTETNSFT</sequence>
<reference evidence="1" key="1">
    <citation type="journal article" date="2015" name="MBio">
        <title>Eco-Evolutionary Dynamics of Episomes among Ecologically Cohesive Bacterial Populations.</title>
        <authorList>
            <person name="Xue H."/>
            <person name="Cordero O.X."/>
            <person name="Camas F.M."/>
            <person name="Trimble W."/>
            <person name="Meyer F."/>
            <person name="Guglielmini J."/>
            <person name="Rocha E.P."/>
            <person name="Polz M.F."/>
        </authorList>
    </citation>
    <scope>NUCLEOTIDE SEQUENCE</scope>
    <source>
        <strain evidence="1">FF_375</strain>
    </source>
</reference>
<organism evidence="1">
    <name type="scientific">Vibrio tasmaniensis</name>
    <dbReference type="NCBI Taxonomy" id="212663"/>
    <lineage>
        <taxon>Bacteria</taxon>
        <taxon>Pseudomonadati</taxon>
        <taxon>Pseudomonadota</taxon>
        <taxon>Gammaproteobacteria</taxon>
        <taxon>Vibrionales</taxon>
        <taxon>Vibrionaceae</taxon>
        <taxon>Vibrio</taxon>
    </lineage>
</organism>
<accession>A0A0H4A1U9</accession>
<proteinExistence type="predicted"/>
<name>A0A0H4A1U9_9VIBR</name>
<dbReference type="AlphaFoldDB" id="A0A0H4A1U9"/>